<comment type="subcellular location">
    <subcellularLocation>
        <location evidence="1">Secreted</location>
    </subcellularLocation>
</comment>
<feature type="domain" description="Fibronectin type-III" evidence="7">
    <location>
        <begin position="290"/>
        <end position="378"/>
    </location>
</feature>
<dbReference type="InterPro" id="IPR036116">
    <property type="entry name" value="FN3_sf"/>
</dbReference>
<dbReference type="Gene3D" id="2.60.40.10">
    <property type="entry name" value="Immunoglobulins"/>
    <property type="match status" value="10"/>
</dbReference>
<dbReference type="PANTHER" id="PTHR32305:SF15">
    <property type="entry name" value="PROTEIN RHSA-RELATED"/>
    <property type="match status" value="1"/>
</dbReference>
<name>A0ABY1WKY7_9GAMM</name>
<feature type="domain" description="Fibronectin type-III" evidence="7">
    <location>
        <begin position="1094"/>
        <end position="1190"/>
    </location>
</feature>
<dbReference type="InterPro" id="IPR028994">
    <property type="entry name" value="Integrin_alpha_N"/>
</dbReference>
<comment type="caution">
    <text evidence="8">The sequence shown here is derived from an EMBL/GenBank/DDBJ whole genome shotgun (WGS) entry which is preliminary data.</text>
</comment>
<feature type="signal peptide" evidence="6">
    <location>
        <begin position="1"/>
        <end position="21"/>
    </location>
</feature>
<dbReference type="NCBIfam" id="TIGR01643">
    <property type="entry name" value="YD_repeat_2x"/>
    <property type="match status" value="2"/>
</dbReference>
<organism evidence="8 9">
    <name type="scientific">Corallincola spongiicola</name>
    <dbReference type="NCBI Taxonomy" id="2520508"/>
    <lineage>
        <taxon>Bacteria</taxon>
        <taxon>Pseudomonadati</taxon>
        <taxon>Pseudomonadota</taxon>
        <taxon>Gammaproteobacteria</taxon>
        <taxon>Alteromonadales</taxon>
        <taxon>Psychromonadaceae</taxon>
        <taxon>Corallincola</taxon>
    </lineage>
</organism>
<keyword evidence="2" id="KW-0964">Secreted</keyword>
<dbReference type="InterPro" id="IPR050708">
    <property type="entry name" value="T6SS_VgrG/RHS"/>
</dbReference>
<dbReference type="InterPro" id="IPR056823">
    <property type="entry name" value="TEN-like_YD-shell"/>
</dbReference>
<dbReference type="InterPro" id="IPR006530">
    <property type="entry name" value="YD"/>
</dbReference>
<dbReference type="Pfam" id="PF25023">
    <property type="entry name" value="TEN_YD-shell"/>
    <property type="match status" value="1"/>
</dbReference>
<evidence type="ECO:0000256" key="4">
    <source>
        <dbReference type="ARBA" id="ARBA00023026"/>
    </source>
</evidence>
<dbReference type="InterPro" id="IPR024079">
    <property type="entry name" value="MetalloPept_cat_dom_sf"/>
</dbReference>
<protein>
    <recommendedName>
        <fullName evidence="7">Fibronectin type-III domain-containing protein</fullName>
    </recommendedName>
</protein>
<evidence type="ECO:0000313" key="8">
    <source>
        <dbReference type="EMBL" id="TAA40386.1"/>
    </source>
</evidence>
<gene>
    <name evidence="8" type="ORF">EXY25_18225</name>
</gene>
<keyword evidence="9" id="KW-1185">Reference proteome</keyword>
<keyword evidence="5" id="KW-0472">Membrane</keyword>
<dbReference type="Gene3D" id="3.40.390.10">
    <property type="entry name" value="Collagenase (Catalytic Domain)"/>
    <property type="match status" value="1"/>
</dbReference>
<evidence type="ECO:0000256" key="5">
    <source>
        <dbReference type="SAM" id="Phobius"/>
    </source>
</evidence>
<proteinExistence type="predicted"/>
<evidence type="ECO:0000256" key="6">
    <source>
        <dbReference type="SAM" id="SignalP"/>
    </source>
</evidence>
<dbReference type="InterPro" id="IPR013783">
    <property type="entry name" value="Ig-like_fold"/>
</dbReference>
<dbReference type="SUPFAM" id="SSF69318">
    <property type="entry name" value="Integrin alpha N-terminal domain"/>
    <property type="match status" value="1"/>
</dbReference>
<dbReference type="SUPFAM" id="SSF55486">
    <property type="entry name" value="Metalloproteases ('zincins'), catalytic domain"/>
    <property type="match status" value="1"/>
</dbReference>
<dbReference type="PANTHER" id="PTHR32305">
    <property type="match status" value="1"/>
</dbReference>
<keyword evidence="4" id="KW-0843">Virulence</keyword>
<keyword evidence="5" id="KW-1133">Transmembrane helix</keyword>
<dbReference type="PROSITE" id="PS50853">
    <property type="entry name" value="FN3"/>
    <property type="match status" value="2"/>
</dbReference>
<feature type="transmembrane region" description="Helical" evidence="5">
    <location>
        <begin position="3395"/>
        <end position="3419"/>
    </location>
</feature>
<evidence type="ECO:0000256" key="2">
    <source>
        <dbReference type="ARBA" id="ARBA00022525"/>
    </source>
</evidence>
<keyword evidence="6" id="KW-0732">Signal</keyword>
<dbReference type="InterPro" id="IPR003961">
    <property type="entry name" value="FN3_dom"/>
</dbReference>
<keyword evidence="5" id="KW-0812">Transmembrane</keyword>
<dbReference type="SUPFAM" id="SSF49265">
    <property type="entry name" value="Fibronectin type III"/>
    <property type="match status" value="6"/>
</dbReference>
<feature type="chain" id="PRO_5046564041" description="Fibronectin type-III domain-containing protein" evidence="6">
    <location>
        <begin position="22"/>
        <end position="3681"/>
    </location>
</feature>
<evidence type="ECO:0000256" key="1">
    <source>
        <dbReference type="ARBA" id="ARBA00004613"/>
    </source>
</evidence>
<dbReference type="SMART" id="SM00060">
    <property type="entry name" value="FN3"/>
    <property type="match status" value="12"/>
</dbReference>
<evidence type="ECO:0000259" key="7">
    <source>
        <dbReference type="PROSITE" id="PS50853"/>
    </source>
</evidence>
<dbReference type="Gene3D" id="2.180.10.10">
    <property type="entry name" value="RHS repeat-associated core"/>
    <property type="match status" value="2"/>
</dbReference>
<keyword evidence="3" id="KW-0677">Repeat</keyword>
<dbReference type="Pfam" id="PF03534">
    <property type="entry name" value="SpvB"/>
    <property type="match status" value="1"/>
</dbReference>
<accession>A0ABY1WKY7</accession>
<evidence type="ECO:0000256" key="3">
    <source>
        <dbReference type="ARBA" id="ARBA00022737"/>
    </source>
</evidence>
<evidence type="ECO:0000313" key="9">
    <source>
        <dbReference type="Proteomes" id="UP000292544"/>
    </source>
</evidence>
<sequence length="3681" mass="406107">MKCRSILLIVVFYLVSANAFAYGPPTNLSLSVPESSVTGDYTVSWSSSNAEYYRLTENGIQIDSGSGGAGSKKFLKKPAGTYEYQILVCNGHGGCVPKKDTIKVLVPKPTFSSLPSGTYYSADYTVSWNASAGANKYSLYQSVNNNSYSHIYTGSARSYDFSKKPAGTYKYKIKACLDSNCSDETESAAFTLKVLNPPVFTSIPKSTDDDGTYTVTLGSCCSVYLLEERYNNGGWVTKLNYTSTRTINFSSRPNGIYEYRAKGCSYQSNGTACSEWKVPDPFSVLRPPAAPSTIDGPPTQDISGGTYTLTWPPVTSASSYNLQESKDGETFITVYTGSAPERKLTGRSNARYSYKVQACNSSGCSNWTAGVTYSKPATPYISSLPSIDSDGSYIVAWTMPVQSGHRTYELQEGEDGGWVTISSDALTSESVSGKPTGVYGYRVRSCNNFGCSNYSESKEVEVVLPIDAPLFENFPTQTDIDGDFTIKLQTGYYRYYLEEKYNNGPWVSKLTASASRSFSTSDRPNGTYQYQVRGCELLAGGSSNCSDWRSSGVFNVLLPPSAPASLDVPESGDVTNGSYAVSWASAATATSYVLEERVNTGGYIEVYRGDDLSESFTDRRNATYRYRVAACNASGCSASWTYSAVLSAPGGANKPTGPVEDLDGEYTITWKEVAQATSYVLSTTSGAEWHAFPATTNLSKEEKWKSSGNHSYKVSACNNFGCGPESSVLTVKVHLPPVAPTFIEFPASMNIDGDFTIKLQTGYYRYYLDEQKDGGDWIPRLSASSSTSYPVAGRDNGTYVFRAKGCQIYAGGSTGCSEYRISDPIEVLLPPPAPASLDVPESGDVIDVIEISWSESLTATHYELEESKNSGIYVPVYSDTLVQTTTAPEEGTYKYRVRACNTSGCSATWTYSTLLQPPIETTSTSSPVDNFSGEFTVTWSDVAQARTYKLSEASGGDWVAIYNDSEQKFKVTGRETKNYAYRVQGCNYFGCGPFGTGSITKVFTKPNAPGGFTLPAEKDISDSIEVEWNRSENAEAYDIELKVGSAGWDKYIKPYYGTTITIPVQEQAPHTFRVAACNSSGCSDNYTTSWTLSGPGAVTFDQLPSEPVIDGTFEISWNSGTKARNYLIEESVNNGDWNFIYYPTNRTLYEVKDRPSGSYRYRIQSRNAFGTVYSEPSTAIIVQRPATPNKPSIQVTPSGNNSDGRAKFSWLIQQGAKYFEVWLQEEGGEPWLAKTITDVDGDGGPSPLISATVTSLNSGKYTAKIGACNALSDIPCNFSETGFFWVARKPTLTGSVTTPVGTVSDEGFNVSWNASPDMLEDGQYVLEVSINDDQWVELLSEPSTTSYRLNTPFAGDYLFRVKACHGPSLDSCSEYRTGNAFKVIGTPNRVDSVDVYHEPAQPEDIRVTWTGPAFNGELSYKVYVEFNYVKDPLPVYTGALEYFDYFAGTGYGNYRFEVLACNEFGTCGLSHISSKFVHRKQPVIPQGLSATTPDLGRYTVSWNEVSDEYVTSIILEERQDDVVLQRHSLKSSDISLSIEQDMSASYQYRIAACDHDICSQFSAPINVNVVLPNETDLPTEYAGPTVGNYSSSALVVGSIPAKEQVNPDGSYSYSMPIVTSGGINGLLPALAISYNSNGQDGSMGRGFSLSGAAAITRCPKNQALDGKSRGIRFTSEDRFCLNGMRLVTSEDNYGAVGVNYYTAIDSFVEVTSIGGELGNPASFQVRHTDGSTAYYGIDDANIVAPVSGKTFLWALQKHVDSSGNYIQYHYKQESESLEYHLSKVSYTANQNTGLSPQSEIEIFYREGALKPQVGFINGETTGLTKTLDRVVSRSDGHLLREYSFDYDTLQGVLNRVDVCNDDGCLPPTTFKWELGSLDPTKYFGQWDNIKVYSDNRFKGFKPGDVNGDGKLDLVVIQNERNDSSDHVRVMLAEGDRFTPQDRLKDFADKDLRGTWQLIDINGDNAQDILFIRKIDGQGYWSYVLAENDNYDPDSVVVTDIAIDYRKPPVIADFDGDGFADLFYKENDDFAIRRLLDFEELDSEATTVHINFTPFTGGSYHKYEVETKEPDKNTRVSDFDGNGLADLILKVTEYTCTDGSYSQCQNVREDWRIFTSGALGQFYEYANLGATDDISDIRLTDLNSDGYTDVFYSQSQAQSEGQFAYQYNNGKSLEPIVLIPEVNSDNNISHLVDLNLDGYTDLVYAGVDTAAEDCDGAGRELGICLSKYPRSWWLMAFDGQNFADPVQLPLEVHNYQQSFFADANGDGFADYVSFDGDLGFNLRVDRPVKRISDVTDGFGVTSEINYRPLTDSTVYQRAYTNIEGADGHQDTTAWGSGTMVMDITYPMHVVSSFERGEVVNTYRYENGRMQVGRGALGFEKLTIHNLTTGIQQTSIYRQDYPFVGSLIESRTELVEVTWHKNEDCRQMGTTGEYYCHEYNIEQRSSQLLGESYSTYMSHPTHDGLSQFIYANSSTEYSYDLDGTDLTTKVITVNEVDYFGHIVDVTEQLKDHINDVTASKQTVDLFDNDTHFGGRKTRSEITLSRTAEVPVTRTNGYRYDALGLLVEEIVEPDDIDYTLTTTYTRDSFGNVDSVTVDGQNIPQAVSSTSYESTGRYVETSTDANGYVARNLYTPWHLAIGGPQSIGDINDNFTQLYYGTLGRAEGADSPDGGQVRKAYQWCADVHPAGVVSSDCPSDAVYVEITETAGAPVTKVFFDGFGRKRRESTMGFNAGDWINTDFVYDDKGRLEQQSQPYLDGHTPLWTSMTFDELNRVSTMTKPDDGLWTYEYDDFTETLTNPAGLSHSESKNAMGELISVTDAAVDVTDANVFYRYDAAGNLKELEDGQNNITYIDYDRLGRKISMTDPDKGVWTYTYDQLGRIKATIDGNGDETRIFYRADGQVHSKYRYKGTKQNGYQVQKYYASFRTSGTGKGQVNIQWVANTYEGVEASTHYQTFSYDSLGRPYRVKHKLPNFTEMLGKNAVYTETEFDTVGRARDVMDASGQSIRYFYNPRGYKYAVADLSSGNLIWQANEADAYGNITEFEHGNGIVTHKSFYQETGLAESISSTKQAITYQWDQLGNLDFRNDQWKNLNESFTYDGLNRVTSSTIAGQDSLSYQYDTLGNITYKSGVGDYYYEAGKPHAVSRITGDTGDQAGVDSLFTYDNNGNMLTGDGRTIEYTSFDKPYRISKGDYIAEFQYGIGDSRFKRFDREGDKLTVTYYIGNVEMIQTSDAPGYTTKRYIDGEAVITRYFDGVSPIYETHYLHGDHLGSIDLITDAAGSVVERLSYDVWGARRASNWADPLDQLTMLSRIREFSSNITTRGYTGHEHIDGVGLIHMNGRVYDARLGRFLSADPHVQAPNNTQSLNRYSYVFNNPLNATDPSGYIAQMVIAMAIKYIAANVIGGALGSAITGFMAAYSYFGMAQGILQSVSAIMNAYDAWSAGAGGAVLGATITGVAKGWAKSIAMSYLASSVEGYFNKADGPTRIGTSYGEFNASKSNELSFENQVLKGGSGKEPKNPSNDVKVDDGLNLKVHGNSLRGDILVGCEHVSAYMCINSIKEFQGVNQSDGVYETNLTIRVAGAGEEPTFQLKGGGSNKDFNGKYTLTKTTVSVLVADYTTYKRTIHLYSSNVSYSSETAVHEMGHMLGLQHQENKTGSVMSYDINRNSVPVTDDLRRLVDAYR</sequence>
<reference evidence="9" key="1">
    <citation type="submission" date="2019-02" db="EMBL/GenBank/DDBJ databases">
        <title>Draft genome sequence of Muricauda sp. 176CP4-71.</title>
        <authorList>
            <person name="Park J.-S."/>
        </authorList>
    </citation>
    <scope>NUCLEOTIDE SEQUENCE [LARGE SCALE GENOMIC DNA]</scope>
    <source>
        <strain evidence="9">176GS2-150</strain>
    </source>
</reference>
<dbReference type="InterPro" id="IPR003284">
    <property type="entry name" value="Sal_SpvB"/>
</dbReference>
<dbReference type="InterPro" id="IPR022385">
    <property type="entry name" value="Rhs_assc_core"/>
</dbReference>
<dbReference type="Proteomes" id="UP000292544">
    <property type="component" value="Unassembled WGS sequence"/>
</dbReference>
<dbReference type="EMBL" id="SHLY01000009">
    <property type="protein sequence ID" value="TAA40386.1"/>
    <property type="molecule type" value="Genomic_DNA"/>
</dbReference>
<dbReference type="NCBIfam" id="TIGR03696">
    <property type="entry name" value="Rhs_assc_core"/>
    <property type="match status" value="1"/>
</dbReference>